<name>A0A0U1QU14_YERP3</name>
<protein>
    <submittedName>
        <fullName evidence="1">Uncharacterized protein</fullName>
    </submittedName>
</protein>
<reference evidence="1 2" key="1">
    <citation type="journal article" date="2007" name="PLoS Genet.">
        <title>The complete genome sequence of Yersinia pseudotuberculosis IP31758, the causative agent of Far East scarlet-like fever.</title>
        <authorList>
            <person name="Eppinger M."/>
            <person name="Rosovitz M.J."/>
            <person name="Fricke W.F."/>
            <person name="Rasko D.A."/>
            <person name="Kokorina G."/>
            <person name="Fayolle C."/>
            <person name="Lindler L.E."/>
            <person name="Carniel E."/>
            <person name="Ravel J."/>
        </authorList>
    </citation>
    <scope>NUCLEOTIDE SEQUENCE [LARGE SCALE GENOMIC DNA]</scope>
    <source>
        <strain evidence="1 2">IP 31758</strain>
    </source>
</reference>
<evidence type="ECO:0000313" key="2">
    <source>
        <dbReference type="Proteomes" id="UP000002412"/>
    </source>
</evidence>
<dbReference type="HOGENOM" id="CLU_3260148_0_0_6"/>
<proteinExistence type="predicted"/>
<organism evidence="1 2">
    <name type="scientific">Yersinia pseudotuberculosis serotype O:1b (strain IP 31758)</name>
    <dbReference type="NCBI Taxonomy" id="349747"/>
    <lineage>
        <taxon>Bacteria</taxon>
        <taxon>Pseudomonadati</taxon>
        <taxon>Pseudomonadota</taxon>
        <taxon>Gammaproteobacteria</taxon>
        <taxon>Enterobacterales</taxon>
        <taxon>Yersiniaceae</taxon>
        <taxon>Yersinia</taxon>
    </lineage>
</organism>
<evidence type="ECO:0000313" key="1">
    <source>
        <dbReference type="EMBL" id="ABS45889.1"/>
    </source>
</evidence>
<sequence>MFVCLFVGLAATPVTLGIKRGVDYVWLTSINNGKLLPLQHPT</sequence>
<dbReference type="EMBL" id="CP000720">
    <property type="protein sequence ID" value="ABS45889.1"/>
    <property type="molecule type" value="Genomic_DNA"/>
</dbReference>
<dbReference type="Proteomes" id="UP000002412">
    <property type="component" value="Chromosome"/>
</dbReference>
<dbReference type="KEGG" id="ypi:YpsIP31758_2042"/>
<gene>
    <name evidence="1" type="ordered locus">YpsIP31758_2042</name>
</gene>
<accession>A0A0U1QU14</accession>
<dbReference type="AlphaFoldDB" id="A0A0U1QU14"/>